<protein>
    <submittedName>
        <fullName evidence="5">DoxX family membrane protein</fullName>
    </submittedName>
</protein>
<dbReference type="RefSeq" id="WP_124871097.1">
    <property type="nucleotide sequence ID" value="NZ_RQZF01000008.1"/>
</dbReference>
<evidence type="ECO:0000256" key="4">
    <source>
        <dbReference type="ARBA" id="ARBA00023136"/>
    </source>
</evidence>
<keyword evidence="4" id="KW-0472">Membrane</keyword>
<keyword evidence="3" id="KW-1133">Transmembrane helix</keyword>
<evidence type="ECO:0000313" key="6">
    <source>
        <dbReference type="Proteomes" id="UP000280444"/>
    </source>
</evidence>
<keyword evidence="2" id="KW-0812">Transmembrane</keyword>
<evidence type="ECO:0000313" key="5">
    <source>
        <dbReference type="EMBL" id="RRC94969.1"/>
    </source>
</evidence>
<organism evidence="5 6">
    <name type="scientific">Schaalia canis</name>
    <dbReference type="NCBI Taxonomy" id="100469"/>
    <lineage>
        <taxon>Bacteria</taxon>
        <taxon>Bacillati</taxon>
        <taxon>Actinomycetota</taxon>
        <taxon>Actinomycetes</taxon>
        <taxon>Actinomycetales</taxon>
        <taxon>Actinomycetaceae</taxon>
        <taxon>Schaalia</taxon>
    </lineage>
</organism>
<reference evidence="5 6" key="1">
    <citation type="submission" date="2018-11" db="EMBL/GenBank/DDBJ databases">
        <title>Genomes From Bacteria Associated with the Canine Oral Cavity: a Test Case for Automated Genome-Based Taxonomic Assignment.</title>
        <authorList>
            <person name="Coil D.A."/>
            <person name="Jospin G."/>
            <person name="Darling A.E."/>
            <person name="Wallis C."/>
            <person name="Davis I.J."/>
            <person name="Harris S."/>
            <person name="Eisen J.A."/>
            <person name="Holcombe L.J."/>
            <person name="O'Flynn C."/>
        </authorList>
    </citation>
    <scope>NUCLEOTIDE SEQUENCE [LARGE SCALE GENOMIC DNA]</scope>
    <source>
        <strain evidence="5 6">OH770</strain>
    </source>
</reference>
<dbReference type="OrthoDB" id="329282at2"/>
<proteinExistence type="predicted"/>
<sequence length="166" mass="17522">MNLLRFLSRPLLAAPFIVDGASALFAPESHVARARAITEPCQPVLEKFGIECTDEDLTLASRAMGATSLVAGLMLATGRAPRTSAAVLTALSVPVALVNNPLWTARTSNARSEMASGLFRGLALTGGLAIAMTDREGSPSAAWRVRKWKAERALAAQQIRADHGLS</sequence>
<dbReference type="GO" id="GO:0016020">
    <property type="term" value="C:membrane"/>
    <property type="evidence" value="ECO:0007669"/>
    <property type="project" value="UniProtKB-SubCell"/>
</dbReference>
<keyword evidence="6" id="KW-1185">Reference proteome</keyword>
<evidence type="ECO:0000256" key="3">
    <source>
        <dbReference type="ARBA" id="ARBA00022989"/>
    </source>
</evidence>
<dbReference type="EMBL" id="RQZF01000008">
    <property type="protein sequence ID" value="RRC94969.1"/>
    <property type="molecule type" value="Genomic_DNA"/>
</dbReference>
<evidence type="ECO:0000256" key="1">
    <source>
        <dbReference type="ARBA" id="ARBA00004141"/>
    </source>
</evidence>
<dbReference type="InterPro" id="IPR032808">
    <property type="entry name" value="DoxX"/>
</dbReference>
<accession>A0A3P1SD72</accession>
<evidence type="ECO:0000256" key="2">
    <source>
        <dbReference type="ARBA" id="ARBA00022692"/>
    </source>
</evidence>
<comment type="subcellular location">
    <subcellularLocation>
        <location evidence="1">Membrane</location>
        <topology evidence="1">Multi-pass membrane protein</topology>
    </subcellularLocation>
</comment>
<dbReference type="AlphaFoldDB" id="A0A3P1SD72"/>
<name>A0A3P1SD72_9ACTO</name>
<dbReference type="Proteomes" id="UP000280444">
    <property type="component" value="Unassembled WGS sequence"/>
</dbReference>
<gene>
    <name evidence="5" type="ORF">EII11_07755</name>
</gene>
<dbReference type="Pfam" id="PF07681">
    <property type="entry name" value="DoxX"/>
    <property type="match status" value="1"/>
</dbReference>
<comment type="caution">
    <text evidence="5">The sequence shown here is derived from an EMBL/GenBank/DDBJ whole genome shotgun (WGS) entry which is preliminary data.</text>
</comment>